<evidence type="ECO:0000256" key="3">
    <source>
        <dbReference type="ARBA" id="ARBA00023239"/>
    </source>
</evidence>
<dbReference type="PANTHER" id="PTHR12192">
    <property type="entry name" value="CATION TRANSPORT PROTEIN CHAC-RELATED"/>
    <property type="match status" value="1"/>
</dbReference>
<reference evidence="5 6" key="1">
    <citation type="journal article" date="2017" name="Nat. Ecol. Evol.">
        <title>Scallop genome provides insights into evolution of bilaterian karyotype and development.</title>
        <authorList>
            <person name="Wang S."/>
            <person name="Zhang J."/>
            <person name="Jiao W."/>
            <person name="Li J."/>
            <person name="Xun X."/>
            <person name="Sun Y."/>
            <person name="Guo X."/>
            <person name="Huan P."/>
            <person name="Dong B."/>
            <person name="Zhang L."/>
            <person name="Hu X."/>
            <person name="Sun X."/>
            <person name="Wang J."/>
            <person name="Zhao C."/>
            <person name="Wang Y."/>
            <person name="Wang D."/>
            <person name="Huang X."/>
            <person name="Wang R."/>
            <person name="Lv J."/>
            <person name="Li Y."/>
            <person name="Zhang Z."/>
            <person name="Liu B."/>
            <person name="Lu W."/>
            <person name="Hui Y."/>
            <person name="Liang J."/>
            <person name="Zhou Z."/>
            <person name="Hou R."/>
            <person name="Li X."/>
            <person name="Liu Y."/>
            <person name="Li H."/>
            <person name="Ning X."/>
            <person name="Lin Y."/>
            <person name="Zhao L."/>
            <person name="Xing Q."/>
            <person name="Dou J."/>
            <person name="Li Y."/>
            <person name="Mao J."/>
            <person name="Guo H."/>
            <person name="Dou H."/>
            <person name="Li T."/>
            <person name="Mu C."/>
            <person name="Jiang W."/>
            <person name="Fu Q."/>
            <person name="Fu X."/>
            <person name="Miao Y."/>
            <person name="Liu J."/>
            <person name="Yu Q."/>
            <person name="Li R."/>
            <person name="Liao H."/>
            <person name="Li X."/>
            <person name="Kong Y."/>
            <person name="Jiang Z."/>
            <person name="Chourrout D."/>
            <person name="Li R."/>
            <person name="Bao Z."/>
        </authorList>
    </citation>
    <scope>NUCLEOTIDE SEQUENCE [LARGE SCALE GENOMIC DNA]</scope>
    <source>
        <strain evidence="5 6">PY_sf001</strain>
    </source>
</reference>
<evidence type="ECO:0000256" key="4">
    <source>
        <dbReference type="ARBA" id="ARBA00048073"/>
    </source>
</evidence>
<dbReference type="GO" id="GO:0061928">
    <property type="term" value="F:glutathione specific gamma-glutamylcyclotransferase activity"/>
    <property type="evidence" value="ECO:0007669"/>
    <property type="project" value="UniProtKB-EC"/>
</dbReference>
<dbReference type="Gene3D" id="3.10.490.10">
    <property type="entry name" value="Gamma-glutamyl cyclotransferase-like"/>
    <property type="match status" value="1"/>
</dbReference>
<dbReference type="OrthoDB" id="1933483at2759"/>
<accession>A0A210QRS2</accession>
<evidence type="ECO:0000256" key="1">
    <source>
        <dbReference type="ARBA" id="ARBA00009662"/>
    </source>
</evidence>
<evidence type="ECO:0000313" key="6">
    <source>
        <dbReference type="Proteomes" id="UP000242188"/>
    </source>
</evidence>
<dbReference type="GO" id="GO:0006751">
    <property type="term" value="P:glutathione catabolic process"/>
    <property type="evidence" value="ECO:0007669"/>
    <property type="project" value="InterPro"/>
</dbReference>
<protein>
    <recommendedName>
        <fullName evidence="2">glutathione-specific gamma-glutamylcyclotransferase</fullName>
        <ecNumber evidence="2">4.3.2.7</ecNumber>
    </recommendedName>
</protein>
<comment type="similarity">
    <text evidence="1">Belongs to the gamma-glutamylcyclotransferase family. ChaC subfamily.</text>
</comment>
<dbReference type="STRING" id="6573.A0A210QRS2"/>
<dbReference type="EC" id="4.3.2.7" evidence="2"/>
<dbReference type="InterPro" id="IPR013024">
    <property type="entry name" value="GGCT-like"/>
</dbReference>
<comment type="catalytic activity">
    <reaction evidence="4">
        <text>glutathione = L-cysteinylglycine + 5-oxo-L-proline</text>
        <dbReference type="Rhea" id="RHEA:47724"/>
        <dbReference type="ChEBI" id="CHEBI:57925"/>
        <dbReference type="ChEBI" id="CHEBI:58402"/>
        <dbReference type="ChEBI" id="CHEBI:61694"/>
        <dbReference type="EC" id="4.3.2.7"/>
    </reaction>
</comment>
<dbReference type="AlphaFoldDB" id="A0A210QRS2"/>
<dbReference type="InterPro" id="IPR006840">
    <property type="entry name" value="ChaC"/>
</dbReference>
<sequence length="323" mass="36514">MRVYIGPANDDEIIVQLVDPYHTFCSSTANQSDYHRMKMDTLLGGLDHLDKKKTVWVFGYGSLMWNPNFNFQRKLTGHINGFVRRFWQGNTTHRGTLEKPGRVATLAKQHQGCVWGVAFQMVGVDQIREGLDYLYTREAVLGGYEAFVTKFHVRGTNDLPVDVLVFTATSSSHLYMGPADTNVMAEQIFNTRGQAGPNTDYVTNIADYIRKHIPEDNDDHLFSLDQTLRYLITSSGNSSASKNDCKVSVSKTEQEYITEIVKHSLSMSKAGTENRKKYDHSVPSEHYKDINVDLSLNAKSTKHFSLTTDIVTTEHYKLQTAQA</sequence>
<gene>
    <name evidence="5" type="ORF">KP79_PYT09628</name>
</gene>
<dbReference type="Proteomes" id="UP000242188">
    <property type="component" value="Unassembled WGS sequence"/>
</dbReference>
<evidence type="ECO:0000256" key="2">
    <source>
        <dbReference type="ARBA" id="ARBA00012344"/>
    </source>
</evidence>
<organism evidence="5 6">
    <name type="scientific">Mizuhopecten yessoensis</name>
    <name type="common">Japanese scallop</name>
    <name type="synonym">Patinopecten yessoensis</name>
    <dbReference type="NCBI Taxonomy" id="6573"/>
    <lineage>
        <taxon>Eukaryota</taxon>
        <taxon>Metazoa</taxon>
        <taxon>Spiralia</taxon>
        <taxon>Lophotrochozoa</taxon>
        <taxon>Mollusca</taxon>
        <taxon>Bivalvia</taxon>
        <taxon>Autobranchia</taxon>
        <taxon>Pteriomorphia</taxon>
        <taxon>Pectinida</taxon>
        <taxon>Pectinoidea</taxon>
        <taxon>Pectinidae</taxon>
        <taxon>Mizuhopecten</taxon>
    </lineage>
</organism>
<dbReference type="SUPFAM" id="SSF110857">
    <property type="entry name" value="Gamma-glutamyl cyclotransferase-like"/>
    <property type="match status" value="1"/>
</dbReference>
<comment type="caution">
    <text evidence="5">The sequence shown here is derived from an EMBL/GenBank/DDBJ whole genome shotgun (WGS) entry which is preliminary data.</text>
</comment>
<keyword evidence="3" id="KW-0456">Lyase</keyword>
<proteinExistence type="inferred from homology"/>
<dbReference type="Pfam" id="PF04752">
    <property type="entry name" value="ChaC"/>
    <property type="match status" value="1"/>
</dbReference>
<dbReference type="CDD" id="cd06661">
    <property type="entry name" value="GGCT_like"/>
    <property type="match status" value="1"/>
</dbReference>
<evidence type="ECO:0000313" key="5">
    <source>
        <dbReference type="EMBL" id="OWF51447.1"/>
    </source>
</evidence>
<keyword evidence="6" id="KW-1185">Reference proteome</keyword>
<name>A0A210QRS2_MIZYE</name>
<dbReference type="InterPro" id="IPR036568">
    <property type="entry name" value="GGCT-like_sf"/>
</dbReference>
<dbReference type="EMBL" id="NEDP02002257">
    <property type="protein sequence ID" value="OWF51447.1"/>
    <property type="molecule type" value="Genomic_DNA"/>
</dbReference>
<dbReference type="GO" id="GO:0005737">
    <property type="term" value="C:cytoplasm"/>
    <property type="evidence" value="ECO:0007669"/>
    <property type="project" value="TreeGrafter"/>
</dbReference>
<dbReference type="PANTHER" id="PTHR12192:SF26">
    <property type="entry name" value="GLUTATHIONE-SPECIFIC GAMMA-GLUTAMYLCYCLOTRANSFERASE 1"/>
    <property type="match status" value="1"/>
</dbReference>